<evidence type="ECO:0000256" key="5">
    <source>
        <dbReference type="ARBA" id="ARBA00023242"/>
    </source>
</evidence>
<dbReference type="GO" id="GO:0005634">
    <property type="term" value="C:nucleus"/>
    <property type="evidence" value="ECO:0007669"/>
    <property type="project" value="UniProtKB-SubCell"/>
</dbReference>
<evidence type="ECO:0000313" key="6">
    <source>
        <dbReference type="EMBL" id="CBY34238.1"/>
    </source>
</evidence>
<dbReference type="AlphaFoldDB" id="E4YFG4"/>
<keyword evidence="3" id="KW-0963">Cytoplasm</keyword>
<gene>
    <name evidence="6" type="ORF">GSOID_T00024251001</name>
</gene>
<dbReference type="GO" id="GO:0005737">
    <property type="term" value="C:cytoplasm"/>
    <property type="evidence" value="ECO:0007669"/>
    <property type="project" value="UniProtKB-SubCell"/>
</dbReference>
<reference evidence="6" key="1">
    <citation type="journal article" date="2010" name="Science">
        <title>Plasticity of animal genome architecture unmasked by rapid evolution of a pelagic tunicate.</title>
        <authorList>
            <person name="Denoeud F."/>
            <person name="Henriet S."/>
            <person name="Mungpakdee S."/>
            <person name="Aury J.M."/>
            <person name="Da Silva C."/>
            <person name="Brinkmann H."/>
            <person name="Mikhaleva J."/>
            <person name="Olsen L.C."/>
            <person name="Jubin C."/>
            <person name="Canestro C."/>
            <person name="Bouquet J.M."/>
            <person name="Danks G."/>
            <person name="Poulain J."/>
            <person name="Campsteijn C."/>
            <person name="Adamski M."/>
            <person name="Cross I."/>
            <person name="Yadetie F."/>
            <person name="Muffato M."/>
            <person name="Louis A."/>
            <person name="Butcher S."/>
            <person name="Tsagkogeorga G."/>
            <person name="Konrad A."/>
            <person name="Singh S."/>
            <person name="Jensen M.F."/>
            <person name="Cong E.H."/>
            <person name="Eikeseth-Otteraa H."/>
            <person name="Noel B."/>
            <person name="Anthouard V."/>
            <person name="Porcel B.M."/>
            <person name="Kachouri-Lafond R."/>
            <person name="Nishino A."/>
            <person name="Ugolini M."/>
            <person name="Chourrout P."/>
            <person name="Nishida H."/>
            <person name="Aasland R."/>
            <person name="Huzurbazar S."/>
            <person name="Westhof E."/>
            <person name="Delsuc F."/>
            <person name="Lehrach H."/>
            <person name="Reinhardt R."/>
            <person name="Weissenbach J."/>
            <person name="Roy S.W."/>
            <person name="Artiguenave F."/>
            <person name="Postlethwait J.H."/>
            <person name="Manak J.R."/>
            <person name="Thompson E.M."/>
            <person name="Jaillon O."/>
            <person name="Du Pasquier L."/>
            <person name="Boudinot P."/>
            <person name="Liberles D.A."/>
            <person name="Volff J.N."/>
            <person name="Philippe H."/>
            <person name="Lenhard B."/>
            <person name="Roest Crollius H."/>
            <person name="Wincker P."/>
            <person name="Chourrout D."/>
        </authorList>
    </citation>
    <scope>NUCLEOTIDE SEQUENCE [LARGE SCALE GENOMIC DNA]</scope>
</reference>
<dbReference type="PANTHER" id="PTHR15651:SF7">
    <property type="entry name" value="ARMADILLO REPEAT-CONTAINING PROTEIN 8"/>
    <property type="match status" value="1"/>
</dbReference>
<protein>
    <recommendedName>
        <fullName evidence="7">Armadillo repeat-containing domain-containing protein</fullName>
    </recommendedName>
</protein>
<dbReference type="EMBL" id="FN654488">
    <property type="protein sequence ID" value="CBY34238.1"/>
    <property type="molecule type" value="Genomic_DNA"/>
</dbReference>
<dbReference type="InterPro" id="IPR016024">
    <property type="entry name" value="ARM-type_fold"/>
</dbReference>
<dbReference type="SUPFAM" id="SSF48371">
    <property type="entry name" value="ARM repeat"/>
    <property type="match status" value="1"/>
</dbReference>
<dbReference type="PANTHER" id="PTHR15651">
    <property type="entry name" value="ARMADILLO REPEAT-CONTAINING PROTEIN 8"/>
    <property type="match status" value="1"/>
</dbReference>
<dbReference type="InterPro" id="IPR038739">
    <property type="entry name" value="ARMC8/Vid28"/>
</dbReference>
<sequence>MRNLTAGNRRQKANFIVVGAIPSWGGQLLGGSLVGFRAAWAIFRRNSLVYIIQQDDCMDELKRDCITLLTSLAKGGNGNVTSLCDYGACDVVISTLISSQTNNVVLASVRFLRTILLTLIHQHQKLRKSVTIESFILDKFDDEKLISRLVEILEFGNISMKISSLEIIAKIASSRGKCLVIELIGIKLLDVLLKLLDKNEEPRLVAAGTRALATLLEHSRVGRTFIYVASGTNKIQNVVEKVLNSYRVKPTIIYDAYATDFVRANAAQCLVCILCIEYRQQLAKKVCNVLSELCDAEKDPEIRIQAASSLTKLLRNRVYLQNHAFYSNCLPKKIQNYFQRPPAMDSSDVQSVQTFTKELQFFPKLKSAAFDLLAVLLSEDETLRDALLIHSCSSERSILHMNWLMNRLPEALNAYQDPANAESRDLLISSLRCLRSISRSDRHLRTSLVDADIYQIIVKLYEESRSDEELLSCIIPVVGNFLVDFCPYKDDFVGLVTDDFVENLKAGNKFIDQTLSGLINMTYSGTLSNRYKDEVSSSISHDEFLELVKKFSSNESVIEKLGTLLRNLIHDNVIYVKSDSQDVLMEIFRQMLINLPITEVAIVQFLHAIVNYTDHCEGVSKICKDHDLLTFLIDLMTTGTEIVKTQIVVLIHNLLKNSDEAFPFRQRLLVDLGILKAADLLRNNSLNYKITQTVKCIYSRLDEV</sequence>
<dbReference type="GO" id="GO:0043161">
    <property type="term" value="P:proteasome-mediated ubiquitin-dependent protein catabolic process"/>
    <property type="evidence" value="ECO:0007669"/>
    <property type="project" value="TreeGrafter"/>
</dbReference>
<evidence type="ECO:0000256" key="1">
    <source>
        <dbReference type="ARBA" id="ARBA00004123"/>
    </source>
</evidence>
<accession>E4YFG4</accession>
<evidence type="ECO:0008006" key="7">
    <source>
        <dbReference type="Google" id="ProtNLM"/>
    </source>
</evidence>
<dbReference type="Proteomes" id="UP000011014">
    <property type="component" value="Unassembled WGS sequence"/>
</dbReference>
<evidence type="ECO:0000256" key="2">
    <source>
        <dbReference type="ARBA" id="ARBA00004496"/>
    </source>
</evidence>
<organism evidence="6">
    <name type="scientific">Oikopleura dioica</name>
    <name type="common">Tunicate</name>
    <dbReference type="NCBI Taxonomy" id="34765"/>
    <lineage>
        <taxon>Eukaryota</taxon>
        <taxon>Metazoa</taxon>
        <taxon>Chordata</taxon>
        <taxon>Tunicata</taxon>
        <taxon>Appendicularia</taxon>
        <taxon>Copelata</taxon>
        <taxon>Oikopleuridae</taxon>
        <taxon>Oikopleura</taxon>
    </lineage>
</organism>
<dbReference type="InterPro" id="IPR011989">
    <property type="entry name" value="ARM-like"/>
</dbReference>
<name>E4YFG4_OIKDI</name>
<keyword evidence="4" id="KW-0677">Repeat</keyword>
<evidence type="ECO:0000256" key="3">
    <source>
        <dbReference type="ARBA" id="ARBA00022490"/>
    </source>
</evidence>
<proteinExistence type="predicted"/>
<comment type="subcellular location">
    <subcellularLocation>
        <location evidence="2">Cytoplasm</location>
    </subcellularLocation>
    <subcellularLocation>
        <location evidence="1">Nucleus</location>
    </subcellularLocation>
</comment>
<keyword evidence="5" id="KW-0539">Nucleus</keyword>
<dbReference type="Gene3D" id="1.25.10.10">
    <property type="entry name" value="Leucine-rich Repeat Variant"/>
    <property type="match status" value="2"/>
</dbReference>
<dbReference type="GO" id="GO:0034657">
    <property type="term" value="C:GID complex"/>
    <property type="evidence" value="ECO:0007669"/>
    <property type="project" value="TreeGrafter"/>
</dbReference>
<evidence type="ECO:0000256" key="4">
    <source>
        <dbReference type="ARBA" id="ARBA00022737"/>
    </source>
</evidence>